<evidence type="ECO:0000256" key="6">
    <source>
        <dbReference type="ARBA" id="ARBA00022989"/>
    </source>
</evidence>
<evidence type="ECO:0000256" key="2">
    <source>
        <dbReference type="ARBA" id="ARBA00022448"/>
    </source>
</evidence>
<keyword evidence="2 12" id="KW-0813">Transport</keyword>
<comment type="function">
    <text evidence="10 12">F(1)F(0) ATP synthase produces ATP from ADP in the presence of a proton or sodium gradient. F-type ATPases consist of two structural domains, F(1) containing the extramembraneous catalytic core and F(0) containing the membrane proton channel, linked together by a central stalk and a peripheral stalk. During catalysis, ATP synthesis in the catalytic domain of F(1) is coupled via a rotary mechanism of the central stalk subunits to proton translocation.</text>
</comment>
<dbReference type="GO" id="GO:0005886">
    <property type="term" value="C:plasma membrane"/>
    <property type="evidence" value="ECO:0007669"/>
    <property type="project" value="UniProtKB-SubCell"/>
</dbReference>
<evidence type="ECO:0000256" key="7">
    <source>
        <dbReference type="ARBA" id="ARBA00023065"/>
    </source>
</evidence>
<evidence type="ECO:0000256" key="5">
    <source>
        <dbReference type="ARBA" id="ARBA00022781"/>
    </source>
</evidence>
<dbReference type="AlphaFoldDB" id="A0A0K2SQ05"/>
<evidence type="ECO:0000256" key="1">
    <source>
        <dbReference type="ARBA" id="ARBA00005513"/>
    </source>
</evidence>
<evidence type="ECO:0000256" key="11">
    <source>
        <dbReference type="ARBA" id="ARBA00037847"/>
    </source>
</evidence>
<feature type="transmembrane region" description="Helical" evidence="12">
    <location>
        <begin position="26"/>
        <end position="45"/>
    </location>
</feature>
<keyword evidence="6 12" id="KW-1133">Transmembrane helix</keyword>
<comment type="subcellular location">
    <subcellularLocation>
        <location evidence="12">Cell membrane</location>
        <topology evidence="12">Single-pass membrane protein</topology>
    </subcellularLocation>
    <subcellularLocation>
        <location evidence="11">Endomembrane system</location>
        <topology evidence="11">Single-pass membrane protein</topology>
    </subcellularLocation>
</comment>
<evidence type="ECO:0000256" key="12">
    <source>
        <dbReference type="HAMAP-Rule" id="MF_01398"/>
    </source>
</evidence>
<dbReference type="PANTHER" id="PTHR33445:SF2">
    <property type="entry name" value="ATP SYNTHASE SUBUNIT B', CHLOROPLASTIC"/>
    <property type="match status" value="1"/>
</dbReference>
<keyword evidence="16" id="KW-1185">Reference proteome</keyword>
<organism evidence="15 16">
    <name type="scientific">Limnochorda pilosa</name>
    <dbReference type="NCBI Taxonomy" id="1555112"/>
    <lineage>
        <taxon>Bacteria</taxon>
        <taxon>Bacillati</taxon>
        <taxon>Bacillota</taxon>
        <taxon>Limnochordia</taxon>
        <taxon>Limnochordales</taxon>
        <taxon>Limnochordaceae</taxon>
        <taxon>Limnochorda</taxon>
    </lineage>
</organism>
<keyword evidence="3 12" id="KW-0138">CF(0)</keyword>
<dbReference type="KEGG" id="lpil:LIP_3090"/>
<dbReference type="Proteomes" id="UP000065807">
    <property type="component" value="Chromosome"/>
</dbReference>
<keyword evidence="4 12" id="KW-0812">Transmembrane</keyword>
<dbReference type="PANTHER" id="PTHR33445">
    <property type="entry name" value="ATP SYNTHASE SUBUNIT B', CHLOROPLASTIC"/>
    <property type="match status" value="1"/>
</dbReference>
<evidence type="ECO:0000313" key="15">
    <source>
        <dbReference type="EMBL" id="BAS28919.1"/>
    </source>
</evidence>
<dbReference type="HAMAP" id="MF_01398">
    <property type="entry name" value="ATP_synth_b_bprime"/>
    <property type="match status" value="1"/>
</dbReference>
<keyword evidence="5 12" id="KW-0375">Hydrogen ion transport</keyword>
<dbReference type="Pfam" id="PF00430">
    <property type="entry name" value="ATP-synt_B"/>
    <property type="match status" value="1"/>
</dbReference>
<evidence type="ECO:0000256" key="4">
    <source>
        <dbReference type="ARBA" id="ARBA00022692"/>
    </source>
</evidence>
<reference evidence="16" key="2">
    <citation type="journal article" date="2016" name="Int. J. Syst. Evol. Microbiol.">
        <title>Complete genome sequence and cell structure of Limnochorda pilosa, a Gram-negative spore-former within the phylum Firmicutes.</title>
        <authorList>
            <person name="Watanabe M."/>
            <person name="Kojima H."/>
            <person name="Fukui M."/>
        </authorList>
    </citation>
    <scope>NUCLEOTIDE SEQUENCE [LARGE SCALE GENOMIC DNA]</scope>
    <source>
        <strain evidence="16">HC45</strain>
    </source>
</reference>
<comment type="subunit">
    <text evidence="12">F-type ATPases have 2 components, F(1) - the catalytic core - and F(0) - the membrane proton channel. F(1) has five subunits: alpha(3), beta(3), gamma(1), delta(1), epsilon(1). F(0) has three main subunits: a(1), b(2) and c(10-14). The alpha and beta chains form an alternating ring which encloses part of the gamma chain. F(1) is attached to F(0) by a central stalk formed by the gamma and epsilon chains, while a peripheral stalk is formed by the delta and b chains.</text>
</comment>
<dbReference type="GO" id="GO:0012505">
    <property type="term" value="C:endomembrane system"/>
    <property type="evidence" value="ECO:0007669"/>
    <property type="project" value="UniProtKB-SubCell"/>
</dbReference>
<dbReference type="GO" id="GO:0046933">
    <property type="term" value="F:proton-transporting ATP synthase activity, rotational mechanism"/>
    <property type="evidence" value="ECO:0007669"/>
    <property type="project" value="UniProtKB-UniRule"/>
</dbReference>
<dbReference type="SUPFAM" id="SSF81573">
    <property type="entry name" value="F1F0 ATP synthase subunit B, membrane domain"/>
    <property type="match status" value="1"/>
</dbReference>
<dbReference type="InterPro" id="IPR005864">
    <property type="entry name" value="ATP_synth_F0_bsu_bac"/>
</dbReference>
<keyword evidence="8 12" id="KW-0472">Membrane</keyword>
<dbReference type="GO" id="GO:0045259">
    <property type="term" value="C:proton-transporting ATP synthase complex"/>
    <property type="evidence" value="ECO:0007669"/>
    <property type="project" value="UniProtKB-KW"/>
</dbReference>
<comment type="similarity">
    <text evidence="1 12 13">Belongs to the ATPase B chain family.</text>
</comment>
<sequence>MFDPTFVVHAAEEGAVNPLSFEPWTFVFQLINVLVVLLALYYMLFRPLGNMIRSREEKVARTLDEASQARERASELEATYDQKLREAQREIQRMMEAAQQAAERRRQELVARAQDEADRTLQRAKEEIAREREEALAAIRQEVAGLALAAASQVVGRSLDGEDQRRLVEEFVENVGPVKRS</sequence>
<gene>
    <name evidence="12" type="primary">atpF</name>
    <name evidence="15" type="ORF">LIP_3090</name>
</gene>
<proteinExistence type="inferred from homology"/>
<reference evidence="16" key="1">
    <citation type="submission" date="2015-07" db="EMBL/GenBank/DDBJ databases">
        <title>Complete genome sequence and phylogenetic analysis of Limnochorda pilosa.</title>
        <authorList>
            <person name="Watanabe M."/>
            <person name="Kojima H."/>
            <person name="Fukui M."/>
        </authorList>
    </citation>
    <scope>NUCLEOTIDE SEQUENCE [LARGE SCALE GENOMIC DNA]</scope>
    <source>
        <strain evidence="16">HC45</strain>
    </source>
</reference>
<dbReference type="InterPro" id="IPR050059">
    <property type="entry name" value="ATP_synthase_B_chain"/>
</dbReference>
<dbReference type="GO" id="GO:0046961">
    <property type="term" value="F:proton-transporting ATPase activity, rotational mechanism"/>
    <property type="evidence" value="ECO:0007669"/>
    <property type="project" value="TreeGrafter"/>
</dbReference>
<dbReference type="NCBIfam" id="TIGR01144">
    <property type="entry name" value="ATP_synt_b"/>
    <property type="match status" value="1"/>
</dbReference>
<evidence type="ECO:0000256" key="13">
    <source>
        <dbReference type="RuleBase" id="RU003848"/>
    </source>
</evidence>
<accession>A0A0K2SQ05</accession>
<dbReference type="CDD" id="cd06503">
    <property type="entry name" value="ATP-synt_Fo_b"/>
    <property type="match status" value="1"/>
</dbReference>
<dbReference type="RefSeq" id="WP_068139975.1">
    <property type="nucleotide sequence ID" value="NZ_AP014924.1"/>
</dbReference>
<evidence type="ECO:0000256" key="8">
    <source>
        <dbReference type="ARBA" id="ARBA00023136"/>
    </source>
</evidence>
<dbReference type="InterPro" id="IPR002146">
    <property type="entry name" value="ATP_synth_b/b'su_bac/chlpt"/>
</dbReference>
<feature type="coiled-coil region" evidence="14">
    <location>
        <begin position="52"/>
        <end position="141"/>
    </location>
</feature>
<keyword evidence="7 12" id="KW-0406">Ion transport</keyword>
<evidence type="ECO:0000256" key="10">
    <source>
        <dbReference type="ARBA" id="ARBA00025198"/>
    </source>
</evidence>
<dbReference type="STRING" id="1555112.LIP_3090"/>
<evidence type="ECO:0000256" key="14">
    <source>
        <dbReference type="SAM" id="Coils"/>
    </source>
</evidence>
<dbReference type="OrthoDB" id="9795863at2"/>
<evidence type="ECO:0000256" key="9">
    <source>
        <dbReference type="ARBA" id="ARBA00023310"/>
    </source>
</evidence>
<name>A0A0K2SQ05_LIMPI</name>
<comment type="function">
    <text evidence="12">Component of the F(0) channel, it forms part of the peripheral stalk, linking F(1) to F(0).</text>
</comment>
<dbReference type="EMBL" id="AP014924">
    <property type="protein sequence ID" value="BAS28919.1"/>
    <property type="molecule type" value="Genomic_DNA"/>
</dbReference>
<keyword evidence="14" id="KW-0175">Coiled coil</keyword>
<keyword evidence="9 12" id="KW-0066">ATP synthesis</keyword>
<keyword evidence="12" id="KW-1003">Cell membrane</keyword>
<dbReference type="InterPro" id="IPR028987">
    <property type="entry name" value="ATP_synth_B-like_membr_sf"/>
</dbReference>
<evidence type="ECO:0000256" key="3">
    <source>
        <dbReference type="ARBA" id="ARBA00022547"/>
    </source>
</evidence>
<protein>
    <recommendedName>
        <fullName evidence="12">ATP synthase subunit b</fullName>
    </recommendedName>
    <alternativeName>
        <fullName evidence="12">ATP synthase F(0) sector subunit b</fullName>
    </alternativeName>
    <alternativeName>
        <fullName evidence="12">ATPase subunit I</fullName>
    </alternativeName>
    <alternativeName>
        <fullName evidence="12">F-type ATPase subunit b</fullName>
        <shortName evidence="12">F-ATPase subunit b</shortName>
    </alternativeName>
</protein>
<evidence type="ECO:0000313" key="16">
    <source>
        <dbReference type="Proteomes" id="UP000065807"/>
    </source>
</evidence>